<evidence type="ECO:0000313" key="1">
    <source>
        <dbReference type="EMBL" id="MDJ1174675.1"/>
    </source>
</evidence>
<accession>A0ABT7B680</accession>
<gene>
    <name evidence="1" type="ORF">PMG25_11280</name>
</gene>
<reference evidence="1 2" key="1">
    <citation type="submission" date="2023-01" db="EMBL/GenBank/DDBJ databases">
        <title>Novel diversity within Roseofilum (Cyanobacteria; Desertifilaceae) from marine benthic mats with descriptions of four novel species.</title>
        <authorList>
            <person name="Wang Y."/>
            <person name="Berthold D.E."/>
            <person name="Hu J."/>
            <person name="Lefler F.W."/>
            <person name="Laughinghouse H.D. IV."/>
        </authorList>
    </citation>
    <scope>NUCLEOTIDE SEQUENCE [LARGE SCALE GENOMIC DNA]</scope>
    <source>
        <strain evidence="1 2">BLCC-M114</strain>
    </source>
</reference>
<sequence>MLSDRAVLNNAFALVDRLSALSHSISPETSVDRYTVFPFTGARISYANRNRIP</sequence>
<comment type="caution">
    <text evidence="1">The sequence shown here is derived from an EMBL/GenBank/DDBJ whole genome shotgun (WGS) entry which is preliminary data.</text>
</comment>
<protein>
    <submittedName>
        <fullName evidence="1">Uncharacterized protein</fullName>
    </submittedName>
</protein>
<dbReference type="EMBL" id="JAQOSO010000060">
    <property type="protein sequence ID" value="MDJ1174675.1"/>
    <property type="molecule type" value="Genomic_DNA"/>
</dbReference>
<dbReference type="Proteomes" id="UP001235849">
    <property type="component" value="Unassembled WGS sequence"/>
</dbReference>
<dbReference type="RefSeq" id="WP_283766997.1">
    <property type="nucleotide sequence ID" value="NZ_JAQOSO010000060.1"/>
</dbReference>
<name>A0ABT7B680_9CYAN</name>
<proteinExistence type="predicted"/>
<organism evidence="1 2">
    <name type="scientific">Roseofilum capinflatum BLCC-M114</name>
    <dbReference type="NCBI Taxonomy" id="3022440"/>
    <lineage>
        <taxon>Bacteria</taxon>
        <taxon>Bacillati</taxon>
        <taxon>Cyanobacteriota</taxon>
        <taxon>Cyanophyceae</taxon>
        <taxon>Desertifilales</taxon>
        <taxon>Desertifilaceae</taxon>
        <taxon>Roseofilum</taxon>
        <taxon>Roseofilum capinflatum</taxon>
    </lineage>
</organism>
<keyword evidence="2" id="KW-1185">Reference proteome</keyword>
<evidence type="ECO:0000313" key="2">
    <source>
        <dbReference type="Proteomes" id="UP001235849"/>
    </source>
</evidence>